<evidence type="ECO:0000313" key="2">
    <source>
        <dbReference type="EMBL" id="GJS99053.1"/>
    </source>
</evidence>
<dbReference type="Proteomes" id="UP001151760">
    <property type="component" value="Unassembled WGS sequence"/>
</dbReference>
<reference evidence="2" key="2">
    <citation type="submission" date="2022-01" db="EMBL/GenBank/DDBJ databases">
        <authorList>
            <person name="Yamashiro T."/>
            <person name="Shiraishi A."/>
            <person name="Satake H."/>
            <person name="Nakayama K."/>
        </authorList>
    </citation>
    <scope>NUCLEOTIDE SEQUENCE</scope>
</reference>
<evidence type="ECO:0000256" key="1">
    <source>
        <dbReference type="SAM" id="Phobius"/>
    </source>
</evidence>
<comment type="caution">
    <text evidence="2">The sequence shown here is derived from an EMBL/GenBank/DDBJ whole genome shotgun (WGS) entry which is preliminary data.</text>
</comment>
<sequence>MEIAMRRVKVLWVLGIVECGSWSLLDDYAMLVLFRLYNTLGESSAAAIVCVVVASGSSMEGGLAFLAKDCQNLV</sequence>
<evidence type="ECO:0000313" key="3">
    <source>
        <dbReference type="Proteomes" id="UP001151760"/>
    </source>
</evidence>
<accession>A0ABQ5AD21</accession>
<reference evidence="2" key="1">
    <citation type="journal article" date="2022" name="Int. J. Mol. Sci.">
        <title>Draft Genome of Tanacetum Coccineum: Genomic Comparison of Closely Related Tanacetum-Family Plants.</title>
        <authorList>
            <person name="Yamashiro T."/>
            <person name="Shiraishi A."/>
            <person name="Nakayama K."/>
            <person name="Satake H."/>
        </authorList>
    </citation>
    <scope>NUCLEOTIDE SEQUENCE</scope>
</reference>
<keyword evidence="1" id="KW-0472">Membrane</keyword>
<gene>
    <name evidence="2" type="ORF">Tco_0820223</name>
</gene>
<name>A0ABQ5AD21_9ASTR</name>
<keyword evidence="1" id="KW-0812">Transmembrane</keyword>
<organism evidence="2 3">
    <name type="scientific">Tanacetum coccineum</name>
    <dbReference type="NCBI Taxonomy" id="301880"/>
    <lineage>
        <taxon>Eukaryota</taxon>
        <taxon>Viridiplantae</taxon>
        <taxon>Streptophyta</taxon>
        <taxon>Embryophyta</taxon>
        <taxon>Tracheophyta</taxon>
        <taxon>Spermatophyta</taxon>
        <taxon>Magnoliopsida</taxon>
        <taxon>eudicotyledons</taxon>
        <taxon>Gunneridae</taxon>
        <taxon>Pentapetalae</taxon>
        <taxon>asterids</taxon>
        <taxon>campanulids</taxon>
        <taxon>Asterales</taxon>
        <taxon>Asteraceae</taxon>
        <taxon>Asteroideae</taxon>
        <taxon>Anthemideae</taxon>
        <taxon>Anthemidinae</taxon>
        <taxon>Tanacetum</taxon>
    </lineage>
</organism>
<proteinExistence type="predicted"/>
<protein>
    <submittedName>
        <fullName evidence="2">Uncharacterized protein</fullName>
    </submittedName>
</protein>
<dbReference type="EMBL" id="BQNB010012089">
    <property type="protein sequence ID" value="GJS99053.1"/>
    <property type="molecule type" value="Genomic_DNA"/>
</dbReference>
<keyword evidence="1" id="KW-1133">Transmembrane helix</keyword>
<keyword evidence="3" id="KW-1185">Reference proteome</keyword>
<feature type="transmembrane region" description="Helical" evidence="1">
    <location>
        <begin position="45"/>
        <end position="67"/>
    </location>
</feature>